<comment type="caution">
    <text evidence="2">The sequence shown here is derived from an EMBL/GenBank/DDBJ whole genome shotgun (WGS) entry which is preliminary data.</text>
</comment>
<evidence type="ECO:0000313" key="2">
    <source>
        <dbReference type="EMBL" id="KAK2546753.1"/>
    </source>
</evidence>
<dbReference type="InterPro" id="IPR003131">
    <property type="entry name" value="T1-type_BTB"/>
</dbReference>
<keyword evidence="3" id="KW-1185">Reference proteome</keyword>
<dbReference type="Proteomes" id="UP001249851">
    <property type="component" value="Unassembled WGS sequence"/>
</dbReference>
<dbReference type="SUPFAM" id="SSF54695">
    <property type="entry name" value="POZ domain"/>
    <property type="match status" value="2"/>
</dbReference>
<gene>
    <name evidence="2" type="ORF">P5673_033606</name>
</gene>
<dbReference type="Pfam" id="PF02214">
    <property type="entry name" value="BTB_2"/>
    <property type="match status" value="2"/>
</dbReference>
<organism evidence="2 3">
    <name type="scientific">Acropora cervicornis</name>
    <name type="common">Staghorn coral</name>
    <dbReference type="NCBI Taxonomy" id="6130"/>
    <lineage>
        <taxon>Eukaryota</taxon>
        <taxon>Metazoa</taxon>
        <taxon>Cnidaria</taxon>
        <taxon>Anthozoa</taxon>
        <taxon>Hexacorallia</taxon>
        <taxon>Scleractinia</taxon>
        <taxon>Astrocoeniina</taxon>
        <taxon>Acroporidae</taxon>
        <taxon>Acropora</taxon>
    </lineage>
</organism>
<dbReference type="PANTHER" id="PTHR14499">
    <property type="entry name" value="POTASSIUM CHANNEL TETRAMERIZATION DOMAIN-CONTAINING"/>
    <property type="match status" value="1"/>
</dbReference>
<evidence type="ECO:0000313" key="3">
    <source>
        <dbReference type="Proteomes" id="UP001249851"/>
    </source>
</evidence>
<accession>A0AAD9UR40</accession>
<dbReference type="PANTHER" id="PTHR14499:SF136">
    <property type="entry name" value="GH08630P"/>
    <property type="match status" value="1"/>
</dbReference>
<dbReference type="AlphaFoldDB" id="A0AAD9UR40"/>
<evidence type="ECO:0000259" key="1">
    <source>
        <dbReference type="PROSITE" id="PS51886"/>
    </source>
</evidence>
<dbReference type="InterPro" id="IPR006571">
    <property type="entry name" value="TLDc_dom"/>
</dbReference>
<proteinExistence type="predicted"/>
<name>A0AAD9UR40_ACRCE</name>
<feature type="domain" description="TLDc" evidence="1">
    <location>
        <begin position="418"/>
        <end position="509"/>
    </location>
</feature>
<reference evidence="2" key="2">
    <citation type="journal article" date="2023" name="Science">
        <title>Genomic signatures of disease resistance in endangered staghorn corals.</title>
        <authorList>
            <person name="Vollmer S.V."/>
            <person name="Selwyn J.D."/>
            <person name="Despard B.A."/>
            <person name="Roesel C.L."/>
        </authorList>
    </citation>
    <scope>NUCLEOTIDE SEQUENCE</scope>
    <source>
        <strain evidence="2">K2</strain>
    </source>
</reference>
<feature type="domain" description="TLDc" evidence="1">
    <location>
        <begin position="159"/>
        <end position="326"/>
    </location>
</feature>
<dbReference type="InterPro" id="IPR011333">
    <property type="entry name" value="SKP1/BTB/POZ_sf"/>
</dbReference>
<dbReference type="SMART" id="SM00225">
    <property type="entry name" value="BTB"/>
    <property type="match status" value="2"/>
</dbReference>
<dbReference type="InterPro" id="IPR000210">
    <property type="entry name" value="BTB/POZ_dom"/>
</dbReference>
<sequence length="509" mass="58376">MAEDLSLFDVANSKLSDAQKLTLEAHELLKEDLERVRPERAAFEEITKTLKEVHFGCSVKLNVGGKIYKTTLSTLLKDPNSMLSAMFSRRHELKQDEEDGAYFIDRDGKLFRYVLNYLRNDELFCPDDKIFRKELLAEARFYQLQGMIASLTPPPLESVILTNENHQSLVISWLPSGSTFCRLFRASSNGNSQESFHRYYDNKGPTLVVVRSNVCIFGGFTTKPWTSREFVFLKLRSSKQIMIHFFFCLIMVGTSRRRSISSQERVVVYIVKNSWGQRLVQLPTLTFSCGITTGHGYVRPPNFDRNSLFIGEETLSIEEVEVFKLNVGGKIYKTTLSTLLKDPNSILSAMFSGRHELNQDEEDGAYFIDRDGKLFRYVLNYLRNDELFCPDDKLFRKELLAEARFYQLQGMIVCLNRLSLDSVILKRNDYHLSAVTSWLPFGSSFSVLFRASTDGNFSESFHSYCDNKGPTLVVAKSERCIVGGFTSRSWTSREFAFVVFEVTNCVNYI</sequence>
<dbReference type="PROSITE" id="PS51886">
    <property type="entry name" value="TLDC"/>
    <property type="match status" value="2"/>
</dbReference>
<dbReference type="EMBL" id="JARQWQ010000297">
    <property type="protein sequence ID" value="KAK2546753.1"/>
    <property type="molecule type" value="Genomic_DNA"/>
</dbReference>
<dbReference type="Pfam" id="PF07534">
    <property type="entry name" value="TLD"/>
    <property type="match status" value="2"/>
</dbReference>
<dbReference type="Gene3D" id="3.30.710.10">
    <property type="entry name" value="Potassium Channel Kv1.1, Chain A"/>
    <property type="match status" value="2"/>
</dbReference>
<protein>
    <submittedName>
        <fullName evidence="2">BTB/POZ domain-containing protein KCTD6</fullName>
    </submittedName>
</protein>
<reference evidence="2" key="1">
    <citation type="journal article" date="2023" name="G3 (Bethesda)">
        <title>Whole genome assembly and annotation of the endangered Caribbean coral Acropora cervicornis.</title>
        <authorList>
            <person name="Selwyn J.D."/>
            <person name="Vollmer S.V."/>
        </authorList>
    </citation>
    <scope>NUCLEOTIDE SEQUENCE</scope>
    <source>
        <strain evidence="2">K2</strain>
    </source>
</reference>
<dbReference type="GO" id="GO:0051260">
    <property type="term" value="P:protein homooligomerization"/>
    <property type="evidence" value="ECO:0007669"/>
    <property type="project" value="InterPro"/>
</dbReference>